<evidence type="ECO:0000256" key="3">
    <source>
        <dbReference type="SAM" id="Phobius"/>
    </source>
</evidence>
<keyword evidence="3" id="KW-0472">Membrane</keyword>
<keyword evidence="2" id="KW-0325">Glycoprotein</keyword>
<dbReference type="PANTHER" id="PTHR31341">
    <property type="entry name" value="IPT/TIG DOMAIN-CONTAINING PROTEIN-RELATED-RELATED"/>
    <property type="match status" value="1"/>
</dbReference>
<feature type="domain" description="IPT/TIG" evidence="4">
    <location>
        <begin position="142"/>
        <end position="228"/>
    </location>
</feature>
<dbReference type="Proteomes" id="UP000695562">
    <property type="component" value="Unassembled WGS sequence"/>
</dbReference>
<dbReference type="CDD" id="cd00603">
    <property type="entry name" value="IPT_PCSR"/>
    <property type="match status" value="2"/>
</dbReference>
<dbReference type="InterPro" id="IPR014756">
    <property type="entry name" value="Ig_E-set"/>
</dbReference>
<keyword evidence="1" id="KW-0732">Signal</keyword>
<gene>
    <name evidence="5" type="ORF">CYY_002134</name>
</gene>
<keyword evidence="6" id="KW-1185">Reference proteome</keyword>
<proteinExistence type="predicted"/>
<sequence length="728" mass="80838">MNNISFLIPSMSTSLFNENITYSLDNKARISFKFPPGAGNIKLNPRNSCGDFGYQVPTIDSIGYSNNKIEIQGNNFFNEKKLINLSLQEPNMEPEIISADEMILVDHEKITFNRNIFSPQNLTFRLSIANRVAGSKTEIFRPIIAKINPGTIPTIGGKLTILGTYLNGDKNKPEIKIGDSICGSPIWASDGTNITCEMPKRSPNDKPFMPVIITINNIINNSTNNVSFEKPFITSLKQEKQWFNITGGNLGDPTIPTSYISFLFANGSEIDRLRKIPDKVTENQKNISTLLPSNACNGFLVVINGAQSNRVEVNIKPIITDVSMATTNGSIITVSGKYLNIFNCDEKKQNVTLESSDDKQFKCQFDTLDEKNKNGAHLYCQAPPGTGSNYSVKLTINNLPSDIFLFHYKAPIIHSTKQRGDSIVIIGEDFGEPLTLAYNRGKTARNFTTPAIVVVSNTELLFPIPQDLYSGYYNLIVANQETKGINQLKFGPIISSISRVPTSGGNVTIYGSLLDRISNFNITFVDNNPITDDIVCQTPFINGSKLITCVVQEGCGHSFTIVYKFDGDDSYDFNPDNITFSYEPPTILVYTLDENSILRVYGSNYNETMDISIKGNDERNKPLICTNVKLESVNQSSCYLPKFPHDFIAEPNENITIVVNVGGQVALEKIFIFDPSQREPPPADTKIKVIVPAIVIPCFLALVCGIVVSIILIQRHKKMKKLRKLFNN</sequence>
<evidence type="ECO:0000259" key="4">
    <source>
        <dbReference type="Pfam" id="PF01833"/>
    </source>
</evidence>
<feature type="transmembrane region" description="Helical" evidence="3">
    <location>
        <begin position="689"/>
        <end position="713"/>
    </location>
</feature>
<dbReference type="SUPFAM" id="SSF81296">
    <property type="entry name" value="E set domains"/>
    <property type="match status" value="1"/>
</dbReference>
<name>A0A8J4PYM3_9MYCE</name>
<keyword evidence="3" id="KW-1133">Transmembrane helix</keyword>
<dbReference type="AlphaFoldDB" id="A0A8J4PYM3"/>
<keyword evidence="3" id="KW-0812">Transmembrane</keyword>
<feature type="domain" description="IPT/TIG" evidence="4">
    <location>
        <begin position="317"/>
        <end position="408"/>
    </location>
</feature>
<dbReference type="InterPro" id="IPR002909">
    <property type="entry name" value="IPT_dom"/>
</dbReference>
<evidence type="ECO:0000313" key="6">
    <source>
        <dbReference type="Proteomes" id="UP000695562"/>
    </source>
</evidence>
<dbReference type="EMBL" id="AJWJ01000056">
    <property type="protein sequence ID" value="KAF2076583.1"/>
    <property type="molecule type" value="Genomic_DNA"/>
</dbReference>
<evidence type="ECO:0000256" key="1">
    <source>
        <dbReference type="ARBA" id="ARBA00022729"/>
    </source>
</evidence>
<evidence type="ECO:0000313" key="5">
    <source>
        <dbReference type="EMBL" id="KAF2076583.1"/>
    </source>
</evidence>
<accession>A0A8J4PYM3</accession>
<protein>
    <recommendedName>
        <fullName evidence="4">IPT/TIG domain-containing protein</fullName>
    </recommendedName>
</protein>
<reference evidence="5" key="1">
    <citation type="submission" date="2020-01" db="EMBL/GenBank/DDBJ databases">
        <title>Development of genomics and gene disruption for Polysphondylium violaceum indicates a role for the polyketide synthase stlB in stalk morphogenesis.</title>
        <authorList>
            <person name="Narita B."/>
            <person name="Kawabe Y."/>
            <person name="Kin K."/>
            <person name="Saito T."/>
            <person name="Gibbs R."/>
            <person name="Kuspa A."/>
            <person name="Muzny D."/>
            <person name="Queller D."/>
            <person name="Richards S."/>
            <person name="Strassman J."/>
            <person name="Sucgang R."/>
            <person name="Worley K."/>
            <person name="Schaap P."/>
        </authorList>
    </citation>
    <scope>NUCLEOTIDE SEQUENCE</scope>
    <source>
        <strain evidence="5">QSvi11</strain>
    </source>
</reference>
<comment type="caution">
    <text evidence="5">The sequence shown here is derived from an EMBL/GenBank/DDBJ whole genome shotgun (WGS) entry which is preliminary data.</text>
</comment>
<dbReference type="Pfam" id="PF01833">
    <property type="entry name" value="TIG"/>
    <property type="match status" value="2"/>
</dbReference>
<dbReference type="Gene3D" id="2.60.40.10">
    <property type="entry name" value="Immunoglobulins"/>
    <property type="match status" value="1"/>
</dbReference>
<organism evidence="5 6">
    <name type="scientific">Polysphondylium violaceum</name>
    <dbReference type="NCBI Taxonomy" id="133409"/>
    <lineage>
        <taxon>Eukaryota</taxon>
        <taxon>Amoebozoa</taxon>
        <taxon>Evosea</taxon>
        <taxon>Eumycetozoa</taxon>
        <taxon>Dictyostelia</taxon>
        <taxon>Dictyosteliales</taxon>
        <taxon>Dictyosteliaceae</taxon>
        <taxon>Polysphondylium</taxon>
    </lineage>
</organism>
<evidence type="ECO:0000256" key="2">
    <source>
        <dbReference type="ARBA" id="ARBA00023180"/>
    </source>
</evidence>
<dbReference type="InterPro" id="IPR052014">
    <property type="entry name" value="Dictyostelium_Tiger"/>
</dbReference>
<dbReference type="OrthoDB" id="24390at2759"/>
<dbReference type="InterPro" id="IPR013783">
    <property type="entry name" value="Ig-like_fold"/>
</dbReference>